<feature type="region of interest" description="Disordered" evidence="1">
    <location>
        <begin position="363"/>
        <end position="403"/>
    </location>
</feature>
<gene>
    <name evidence="3" type="ORF">PSIN1315_LOCUS5296</name>
</gene>
<protein>
    <recommendedName>
        <fullName evidence="2">RelA/SpoT domain-containing protein</fullName>
    </recommendedName>
</protein>
<dbReference type="PANTHER" id="PTHR21262:SF31">
    <property type="entry name" value="GTP PYROPHOSPHOKINASE"/>
    <property type="match status" value="1"/>
</dbReference>
<evidence type="ECO:0000259" key="2">
    <source>
        <dbReference type="SMART" id="SM00954"/>
    </source>
</evidence>
<dbReference type="AlphaFoldDB" id="A0A7S3BH51"/>
<reference evidence="3" key="1">
    <citation type="submission" date="2021-01" db="EMBL/GenBank/DDBJ databases">
        <authorList>
            <person name="Corre E."/>
            <person name="Pelletier E."/>
            <person name="Niang G."/>
            <person name="Scheremetjew M."/>
            <person name="Finn R."/>
            <person name="Kale V."/>
            <person name="Holt S."/>
            <person name="Cochrane G."/>
            <person name="Meng A."/>
            <person name="Brown T."/>
            <person name="Cohen L."/>
        </authorList>
    </citation>
    <scope>NUCLEOTIDE SEQUENCE</scope>
    <source>
        <strain evidence="3">RCC927</strain>
    </source>
</reference>
<dbReference type="InterPro" id="IPR007685">
    <property type="entry name" value="RelA_SpoT"/>
</dbReference>
<feature type="region of interest" description="Disordered" evidence="1">
    <location>
        <begin position="212"/>
        <end position="236"/>
    </location>
</feature>
<feature type="compositionally biased region" description="Basic and acidic residues" evidence="1">
    <location>
        <begin position="387"/>
        <end position="398"/>
    </location>
</feature>
<sequence>MLRKGVPLAQVYDTRALRVVVGDGAEDGADGGAISSGAKSDDAAAEATCYRMLGMVHRLFAPVAGEMDDYIVNPKRSGYQSLHTAVIAPDRAPLEVQIRTRGMHETAEYGDAAHFLYKESYTPEDTAAILELDADDADELSDATGPDEADGDSILSALIGEVPADRRGRRMDRLRKSLARRAQAREDAVAAAAQAVAAQDKLDDGEAVAHLSNEGSVEAASAPSADAADERRAEPSAQEAALSAVAAKAWVGRPMLRVDRDVLLDSITVNVLDGGNELVVATYVGGRVLKRELKGRERLAPYAKIAAHAAARGLRQPGQGDCDVVLERYVLCMDGLWHKTDVYDHKSHIFLTPLQVADGDRSMLEDASASNEAAGEEGEVETTAESSKGKSEDAREGKAYAPVRRSVVTRNRRVSALNQKARRLRSMMTWDVEAEMPSLSADANAVEALEAAMEVEAATVSVNDDTEDALADETSVIIVAPSSDQRDSPKNNIIKLQRSADVLDAAVAHLKERGELEVLPGLSAEARSEASRHYELILNGVRLGETDLLRRVQTGDVVELIARKPDLSKFEPAAAKEGTN</sequence>
<dbReference type="InterPro" id="IPR043519">
    <property type="entry name" value="NT_sf"/>
</dbReference>
<dbReference type="Pfam" id="PF24500">
    <property type="entry name" value="DUF7589"/>
    <property type="match status" value="1"/>
</dbReference>
<dbReference type="SUPFAM" id="SSF81301">
    <property type="entry name" value="Nucleotidyltransferase"/>
    <property type="match status" value="1"/>
</dbReference>
<evidence type="ECO:0000313" key="3">
    <source>
        <dbReference type="EMBL" id="CAE0135155.1"/>
    </source>
</evidence>
<proteinExistence type="predicted"/>
<dbReference type="GO" id="GO:0015969">
    <property type="term" value="P:guanosine tetraphosphate metabolic process"/>
    <property type="evidence" value="ECO:0007669"/>
    <property type="project" value="InterPro"/>
</dbReference>
<dbReference type="Gene3D" id="3.30.460.10">
    <property type="entry name" value="Beta Polymerase, domain 2"/>
    <property type="match status" value="1"/>
</dbReference>
<dbReference type="PANTHER" id="PTHR21262">
    <property type="entry name" value="GUANOSINE-3',5'-BIS DIPHOSPHATE 3'-PYROPHOSPHOHYDROLASE"/>
    <property type="match status" value="1"/>
</dbReference>
<dbReference type="EMBL" id="HBHY01008241">
    <property type="protein sequence ID" value="CAE0135155.1"/>
    <property type="molecule type" value="Transcribed_RNA"/>
</dbReference>
<dbReference type="GO" id="GO:0009507">
    <property type="term" value="C:chloroplast"/>
    <property type="evidence" value="ECO:0007669"/>
    <property type="project" value="TreeGrafter"/>
</dbReference>
<organism evidence="3">
    <name type="scientific">Prasinoderma singulare</name>
    <dbReference type="NCBI Taxonomy" id="676789"/>
    <lineage>
        <taxon>Eukaryota</taxon>
        <taxon>Viridiplantae</taxon>
        <taxon>Prasinodermophyta</taxon>
        <taxon>Prasinodermophyceae</taxon>
        <taxon>Prasinodermales</taxon>
        <taxon>Prasinodermaceae</taxon>
        <taxon>Prasinoderma</taxon>
    </lineage>
</organism>
<dbReference type="CDD" id="cd05399">
    <property type="entry name" value="NT_Rel-Spo_like"/>
    <property type="match status" value="1"/>
</dbReference>
<feature type="domain" description="RelA/SpoT" evidence="2">
    <location>
        <begin position="1"/>
        <end position="121"/>
    </location>
</feature>
<dbReference type="SMART" id="SM00954">
    <property type="entry name" value="RelA_SpoT"/>
    <property type="match status" value="1"/>
</dbReference>
<evidence type="ECO:0000256" key="1">
    <source>
        <dbReference type="SAM" id="MobiDB-lite"/>
    </source>
</evidence>
<accession>A0A7S3BH51</accession>
<dbReference type="Pfam" id="PF04607">
    <property type="entry name" value="RelA_SpoT"/>
    <property type="match status" value="1"/>
</dbReference>
<dbReference type="InterPro" id="IPR056011">
    <property type="entry name" value="DUF7589"/>
</dbReference>
<name>A0A7S3BH51_9VIRI</name>